<keyword evidence="4" id="KW-1185">Reference proteome</keyword>
<feature type="compositionally biased region" description="Gly residues" evidence="1">
    <location>
        <begin position="230"/>
        <end position="248"/>
    </location>
</feature>
<gene>
    <name evidence="3" type="ORF">Rsub_08774</name>
</gene>
<comment type="caution">
    <text evidence="3">The sequence shown here is derived from an EMBL/GenBank/DDBJ whole genome shotgun (WGS) entry which is preliminary data.</text>
</comment>
<protein>
    <recommendedName>
        <fullName evidence="2">Thioesterase domain-containing protein</fullName>
    </recommendedName>
</protein>
<dbReference type="Gene3D" id="3.10.129.10">
    <property type="entry name" value="Hotdog Thioesterase"/>
    <property type="match status" value="1"/>
</dbReference>
<sequence>MWNAVIRRHHRSFSLIIAERPAGQPRAAKAARATSKMELEDLGFIPHALASPRASDSAAEADGGAALTRAGSLRAAPWLRALLDNGAHVIFDTKGGPASTPLYAELSADHLFLSLLEHRLIKQMVVVYYKHPQTRAPCVSNAIALGVDVCGHPKVTHGGLTSALFDETYGALLFQMRREKDISFHRVYTARLEVDYSAPVPAKSVIICTARVESFTGRKLWLSAQLEAAPGGGGGGGGGEGEGEGQPGGAPLVYARSKALFVIPRGDPGLAQGVAGAPEAPHAAAAPAAAADDGSTQPPQAPDDGPAA</sequence>
<accession>A0A2V0P9H9</accession>
<dbReference type="InterPro" id="IPR006683">
    <property type="entry name" value="Thioestr_dom"/>
</dbReference>
<dbReference type="PANTHER" id="PTHR47260">
    <property type="entry name" value="UPF0644 PROTEIN PB2B4.06"/>
    <property type="match status" value="1"/>
</dbReference>
<organism evidence="3 4">
    <name type="scientific">Raphidocelis subcapitata</name>
    <dbReference type="NCBI Taxonomy" id="307507"/>
    <lineage>
        <taxon>Eukaryota</taxon>
        <taxon>Viridiplantae</taxon>
        <taxon>Chlorophyta</taxon>
        <taxon>core chlorophytes</taxon>
        <taxon>Chlorophyceae</taxon>
        <taxon>CS clade</taxon>
        <taxon>Sphaeropleales</taxon>
        <taxon>Selenastraceae</taxon>
        <taxon>Raphidocelis</taxon>
    </lineage>
</organism>
<name>A0A2V0P9H9_9CHLO</name>
<dbReference type="AlphaFoldDB" id="A0A2V0P9H9"/>
<dbReference type="OrthoDB" id="506431at2759"/>
<dbReference type="STRING" id="307507.A0A2V0P9H9"/>
<dbReference type="Proteomes" id="UP000247498">
    <property type="component" value="Unassembled WGS sequence"/>
</dbReference>
<evidence type="ECO:0000313" key="3">
    <source>
        <dbReference type="EMBL" id="GBF96229.1"/>
    </source>
</evidence>
<feature type="domain" description="Thioesterase" evidence="2">
    <location>
        <begin position="155"/>
        <end position="220"/>
    </location>
</feature>
<reference evidence="3 4" key="1">
    <citation type="journal article" date="2018" name="Sci. Rep.">
        <title>Raphidocelis subcapitata (=Pseudokirchneriella subcapitata) provides an insight into genome evolution and environmental adaptations in the Sphaeropleales.</title>
        <authorList>
            <person name="Suzuki S."/>
            <person name="Yamaguchi H."/>
            <person name="Nakajima N."/>
            <person name="Kawachi M."/>
        </authorList>
    </citation>
    <scope>NUCLEOTIDE SEQUENCE [LARGE SCALE GENOMIC DNA]</scope>
    <source>
        <strain evidence="3 4">NIES-35</strain>
    </source>
</reference>
<evidence type="ECO:0000313" key="4">
    <source>
        <dbReference type="Proteomes" id="UP000247498"/>
    </source>
</evidence>
<proteinExistence type="predicted"/>
<evidence type="ECO:0000259" key="2">
    <source>
        <dbReference type="Pfam" id="PF03061"/>
    </source>
</evidence>
<feature type="compositionally biased region" description="Low complexity" evidence="1">
    <location>
        <begin position="275"/>
        <end position="291"/>
    </location>
</feature>
<dbReference type="InParanoid" id="A0A2V0P9H9"/>
<feature type="region of interest" description="Disordered" evidence="1">
    <location>
        <begin position="271"/>
        <end position="308"/>
    </location>
</feature>
<dbReference type="SUPFAM" id="SSF54637">
    <property type="entry name" value="Thioesterase/thiol ester dehydrase-isomerase"/>
    <property type="match status" value="1"/>
</dbReference>
<dbReference type="PANTHER" id="PTHR47260:SF1">
    <property type="entry name" value="UPF0644 PROTEIN PB2B4.06"/>
    <property type="match status" value="1"/>
</dbReference>
<dbReference type="InterPro" id="IPR029069">
    <property type="entry name" value="HotDog_dom_sf"/>
</dbReference>
<feature type="region of interest" description="Disordered" evidence="1">
    <location>
        <begin position="230"/>
        <end position="250"/>
    </location>
</feature>
<dbReference type="InterPro" id="IPR052061">
    <property type="entry name" value="PTE-AB_protein"/>
</dbReference>
<dbReference type="Pfam" id="PF03061">
    <property type="entry name" value="4HBT"/>
    <property type="match status" value="1"/>
</dbReference>
<evidence type="ECO:0000256" key="1">
    <source>
        <dbReference type="SAM" id="MobiDB-lite"/>
    </source>
</evidence>
<dbReference type="EMBL" id="BDRX01000076">
    <property type="protein sequence ID" value="GBF96229.1"/>
    <property type="molecule type" value="Genomic_DNA"/>
</dbReference>